<name>A0A927M9R9_9ACTN</name>
<feature type="compositionally biased region" description="Low complexity" evidence="1">
    <location>
        <begin position="155"/>
        <end position="206"/>
    </location>
</feature>
<dbReference type="InterPro" id="IPR001932">
    <property type="entry name" value="PPM-type_phosphatase-like_dom"/>
</dbReference>
<dbReference type="EMBL" id="JADBEB010000001">
    <property type="protein sequence ID" value="MBE1490612.1"/>
    <property type="molecule type" value="Genomic_DNA"/>
</dbReference>
<dbReference type="SMART" id="SM00332">
    <property type="entry name" value="PP2Cc"/>
    <property type="match status" value="1"/>
</dbReference>
<accession>A0A927M9R9</accession>
<evidence type="ECO:0000259" key="2">
    <source>
        <dbReference type="PROSITE" id="PS51746"/>
    </source>
</evidence>
<dbReference type="SUPFAM" id="SSF81606">
    <property type="entry name" value="PP2C-like"/>
    <property type="match status" value="1"/>
</dbReference>
<dbReference type="Proteomes" id="UP000649753">
    <property type="component" value="Unassembled WGS sequence"/>
</dbReference>
<organism evidence="3 4">
    <name type="scientific">Plantactinospora soyae</name>
    <dbReference type="NCBI Taxonomy" id="1544732"/>
    <lineage>
        <taxon>Bacteria</taxon>
        <taxon>Bacillati</taxon>
        <taxon>Actinomycetota</taxon>
        <taxon>Actinomycetes</taxon>
        <taxon>Micromonosporales</taxon>
        <taxon>Micromonosporaceae</taxon>
        <taxon>Plantactinospora</taxon>
    </lineage>
</organism>
<evidence type="ECO:0000313" key="3">
    <source>
        <dbReference type="EMBL" id="MBE1490612.1"/>
    </source>
</evidence>
<feature type="domain" description="PPM-type phosphatase" evidence="2">
    <location>
        <begin position="307"/>
        <end position="550"/>
    </location>
</feature>
<feature type="compositionally biased region" description="Pro residues" evidence="1">
    <location>
        <begin position="128"/>
        <end position="143"/>
    </location>
</feature>
<dbReference type="AlphaFoldDB" id="A0A927M9R9"/>
<dbReference type="RefSeq" id="WP_192769860.1">
    <property type="nucleotide sequence ID" value="NZ_JADBEB010000001.1"/>
</dbReference>
<keyword evidence="4" id="KW-1185">Reference proteome</keyword>
<feature type="region of interest" description="Disordered" evidence="1">
    <location>
        <begin position="1"/>
        <end position="29"/>
    </location>
</feature>
<feature type="compositionally biased region" description="Pro residues" evidence="1">
    <location>
        <begin position="207"/>
        <end position="225"/>
    </location>
</feature>
<gene>
    <name evidence="3" type="ORF">H4W31_006250</name>
</gene>
<protein>
    <submittedName>
        <fullName evidence="3">Serine/threonine protein phosphatase PrpC</fullName>
    </submittedName>
</protein>
<evidence type="ECO:0000313" key="4">
    <source>
        <dbReference type="Proteomes" id="UP000649753"/>
    </source>
</evidence>
<feature type="compositionally biased region" description="Basic and acidic residues" evidence="1">
    <location>
        <begin position="17"/>
        <end position="29"/>
    </location>
</feature>
<dbReference type="CDD" id="cd00143">
    <property type="entry name" value="PP2Cc"/>
    <property type="match status" value="1"/>
</dbReference>
<feature type="compositionally biased region" description="Low complexity" evidence="1">
    <location>
        <begin position="1"/>
        <end position="14"/>
    </location>
</feature>
<dbReference type="Pfam" id="PF13672">
    <property type="entry name" value="PP2C_2"/>
    <property type="match status" value="1"/>
</dbReference>
<feature type="compositionally biased region" description="Low complexity" evidence="1">
    <location>
        <begin position="226"/>
        <end position="254"/>
    </location>
</feature>
<dbReference type="PROSITE" id="PS51746">
    <property type="entry name" value="PPM_2"/>
    <property type="match status" value="1"/>
</dbReference>
<proteinExistence type="predicted"/>
<evidence type="ECO:0000256" key="1">
    <source>
        <dbReference type="SAM" id="MobiDB-lite"/>
    </source>
</evidence>
<dbReference type="InterPro" id="IPR036457">
    <property type="entry name" value="PPM-type-like_dom_sf"/>
</dbReference>
<dbReference type="Gene3D" id="3.60.40.10">
    <property type="entry name" value="PPM-type phosphatase domain"/>
    <property type="match status" value="1"/>
</dbReference>
<reference evidence="3" key="1">
    <citation type="submission" date="2020-10" db="EMBL/GenBank/DDBJ databases">
        <title>Sequencing the genomes of 1000 actinobacteria strains.</title>
        <authorList>
            <person name="Klenk H.-P."/>
        </authorList>
    </citation>
    <scope>NUCLEOTIDE SEQUENCE</scope>
    <source>
        <strain evidence="3">DSM 46832</strain>
    </source>
</reference>
<sequence length="568" mass="55650">MTATGSTGAAGSTAKPCPEHGPPDAPEHRYCEVCGRELERVAAAEPTGSPAWAAGESGGLRPSSAPEPSGATELSRLTALAGSTGSSSQTELSRLAALAGPTEAFRPTGTAGVPEPLRPAGPVGHPSPATPPGPFAPSGPTAPPGQYSPAGPTHGSPGATGATSWGGSAAPTGSSTTGVWSVSSGPVAVPRPAAWSTPAAPAAPSVPAAPPAPAGWGPPPPPPAPAGWSAPGAPAGWGVPAQPAPTATAPQSQSGSGATADPWLSSRAVGQPCPGCGKPPVGNPGLCDHCGQRWLVGRDRADLDLGPVAAVTDKARRRRNEDAVAIGRLGQTIAAVVCDGVSTSLRADVAAHAATEAGLTAMLSALSAGANAPDAIIASGRAAATAARATAASDDGQVPPSCTFVCAVVTVGSVSIGWIGDSRAYWLGPDGAVNEAVCLTIDDSVVGQIRAGRPVPPGAELDPTSKALIRWLGADSSDAEPQVMTFQPNRPGRLVLCSDGLSHYLPNAPALAARVPGPGGPAPIAIARDLTRFAVEAGGHDNVAVAVLPFPPVVQAGGPVVRPGGPNA</sequence>
<feature type="compositionally biased region" description="Polar residues" evidence="1">
    <location>
        <begin position="81"/>
        <end position="92"/>
    </location>
</feature>
<comment type="caution">
    <text evidence="3">The sequence shown here is derived from an EMBL/GenBank/DDBJ whole genome shotgun (WGS) entry which is preliminary data.</text>
</comment>
<feature type="region of interest" description="Disordered" evidence="1">
    <location>
        <begin position="42"/>
        <end position="266"/>
    </location>
</feature>